<dbReference type="PANTHER" id="PTHR14085:SF3">
    <property type="entry name" value="WD REPEAT-CONTAINING PROTEIN 46"/>
    <property type="match status" value="1"/>
</dbReference>
<accession>A0ABS2YYK8</accession>
<comment type="caution">
    <text evidence="8">The sequence shown here is derived from an EMBL/GenBank/DDBJ whole genome shotgun (WGS) entry which is preliminary data.</text>
</comment>
<evidence type="ECO:0000256" key="1">
    <source>
        <dbReference type="ARBA" id="ARBA00004604"/>
    </source>
</evidence>
<dbReference type="InterPro" id="IPR012952">
    <property type="entry name" value="BING4_C_dom"/>
</dbReference>
<dbReference type="InterPro" id="IPR040315">
    <property type="entry name" value="WDR46/Utp7"/>
</dbReference>
<feature type="region of interest" description="Disordered" evidence="6">
    <location>
        <begin position="535"/>
        <end position="558"/>
    </location>
</feature>
<dbReference type="InterPro" id="IPR015943">
    <property type="entry name" value="WD40/YVTN_repeat-like_dom_sf"/>
</dbReference>
<dbReference type="PROSITE" id="PS50082">
    <property type="entry name" value="WD_REPEATS_2"/>
    <property type="match status" value="1"/>
</dbReference>
<evidence type="ECO:0000256" key="5">
    <source>
        <dbReference type="PROSITE-ProRule" id="PRU00221"/>
    </source>
</evidence>
<evidence type="ECO:0000256" key="2">
    <source>
        <dbReference type="ARBA" id="ARBA00022574"/>
    </source>
</evidence>
<evidence type="ECO:0000256" key="6">
    <source>
        <dbReference type="SAM" id="MobiDB-lite"/>
    </source>
</evidence>
<gene>
    <name evidence="8" type="primary">Wdr46</name>
    <name evidence="8" type="ORF">GTO92_0002357</name>
</gene>
<dbReference type="InterPro" id="IPR001680">
    <property type="entry name" value="WD40_rpt"/>
</dbReference>
<dbReference type="SMART" id="SM01033">
    <property type="entry name" value="BING4CT"/>
    <property type="match status" value="1"/>
</dbReference>
<keyword evidence="4" id="KW-0539">Nucleus</keyword>
<name>A0ABS2YYK8_POLSE</name>
<dbReference type="SMART" id="SM00320">
    <property type="entry name" value="WD40"/>
    <property type="match status" value="4"/>
</dbReference>
<comment type="subcellular location">
    <subcellularLocation>
        <location evidence="1">Nucleus</location>
        <location evidence="1">Nucleolus</location>
    </subcellularLocation>
</comment>
<dbReference type="PANTHER" id="PTHR14085">
    <property type="entry name" value="WD-REPEAT PROTEIN BING4"/>
    <property type="match status" value="1"/>
</dbReference>
<dbReference type="Pfam" id="PF00400">
    <property type="entry name" value="WD40"/>
    <property type="match status" value="1"/>
</dbReference>
<keyword evidence="9" id="KW-1185">Reference proteome</keyword>
<dbReference type="Pfam" id="PF08149">
    <property type="entry name" value="BING4CT"/>
    <property type="match status" value="1"/>
</dbReference>
<reference evidence="8" key="1">
    <citation type="journal article" date="2021" name="Cell">
        <title>Tracing the genetic footprints of vertebrate landing in non-teleost ray-finned fishes.</title>
        <authorList>
            <person name="Bi X."/>
            <person name="Wang K."/>
            <person name="Yang L."/>
            <person name="Pan H."/>
            <person name="Jiang H."/>
            <person name="Wei Q."/>
            <person name="Fang M."/>
            <person name="Yu H."/>
            <person name="Zhu C."/>
            <person name="Cai Y."/>
            <person name="He Y."/>
            <person name="Gan X."/>
            <person name="Zeng H."/>
            <person name="Yu D."/>
            <person name="Zhu Y."/>
            <person name="Jiang H."/>
            <person name="Qiu Q."/>
            <person name="Yang H."/>
            <person name="Zhang Y.E."/>
            <person name="Wang W."/>
            <person name="Zhu M."/>
            <person name="He S."/>
            <person name="Zhang G."/>
        </authorList>
    </citation>
    <scope>NUCLEOTIDE SEQUENCE</scope>
    <source>
        <strain evidence="8">Bchr_001</strain>
    </source>
</reference>
<feature type="repeat" description="WD" evidence="5">
    <location>
        <begin position="343"/>
        <end position="384"/>
    </location>
</feature>
<keyword evidence="2 5" id="KW-0853">WD repeat</keyword>
<protein>
    <submittedName>
        <fullName evidence="8">WDR46 protein</fullName>
    </submittedName>
</protein>
<organism evidence="8 9">
    <name type="scientific">Polypterus senegalus</name>
    <name type="common">Senegal bichir</name>
    <dbReference type="NCBI Taxonomy" id="55291"/>
    <lineage>
        <taxon>Eukaryota</taxon>
        <taxon>Metazoa</taxon>
        <taxon>Chordata</taxon>
        <taxon>Craniata</taxon>
        <taxon>Vertebrata</taxon>
        <taxon>Euteleostomi</taxon>
        <taxon>Actinopterygii</taxon>
        <taxon>Polypteriformes</taxon>
        <taxon>Polypteridae</taxon>
        <taxon>Polypterus</taxon>
    </lineage>
</organism>
<keyword evidence="3" id="KW-0677">Repeat</keyword>
<dbReference type="Gene3D" id="2.130.10.10">
    <property type="entry name" value="YVTN repeat-like/Quinoprotein amine dehydrogenase"/>
    <property type="match status" value="1"/>
</dbReference>
<sequence length="663" mass="74084">MDQSHQVHVFGRIWSSSVHGVHVAIYCFDYNDDDSISSNALKRYFNTGTNREETPAKKKPVQKVAKNARGKKKSKKIVISGKEDPFVGDVPVPAGKLEKFSRGEKNELKNLSRGRLKDIVIKSEENTSLAQKQAARYDLLLPEEAGFLEGDDGEDTCTISQEDIAEAVDITAGSKHFNLTLNQFGPYQLDYTSNGRHLILGGRRGHIAAMDWHTKQLLCEINVMETVNDIKWLHTETMFAVAQKKWLYIYDNQGIELHCLKKFNDVLRMEFLPYHFLLATASATGFLQYLDISVGKEVNAINAKCGRLDVMAQNPQNAIIHLGHPTGTVTLWSPSQKEPLVKMLCHRGGVRSVAVDNTGTYMVTSGLDRKLKVFDVRTFQALKSYVLPAGSSSLSISQRGLLACGSGNTVQVYKNVWGTPVNKPYMAHSVKGSVWGVRYCPFEDVLGIGHTNGFSSMLVPGAGEANFDALESNPFHSVKQRQEWEVKALLDKIQPELISLDPSLLGKVDKATLEQRHKDKVERLGYDPLSKEKFIPRKKMKGRSSSGSTQKRKKKVAYDEQRNNDIRLIIGHEVHLDGVFGFMRSKPVSASHRASLRSSCMAVGMPQELLPEAVTEDSVAHSVQELIQQAVESREKAKKEQMIKEKMTALGNRKALDRFKKSE</sequence>
<dbReference type="SUPFAM" id="SSF50978">
    <property type="entry name" value="WD40 repeat-like"/>
    <property type="match status" value="1"/>
</dbReference>
<dbReference type="Proteomes" id="UP001166052">
    <property type="component" value="Unassembled WGS sequence"/>
</dbReference>
<feature type="non-terminal residue" evidence="8">
    <location>
        <position position="1"/>
    </location>
</feature>
<evidence type="ECO:0000313" key="9">
    <source>
        <dbReference type="Proteomes" id="UP001166052"/>
    </source>
</evidence>
<evidence type="ECO:0000256" key="3">
    <source>
        <dbReference type="ARBA" id="ARBA00022737"/>
    </source>
</evidence>
<evidence type="ECO:0000256" key="4">
    <source>
        <dbReference type="ARBA" id="ARBA00023242"/>
    </source>
</evidence>
<dbReference type="InterPro" id="IPR036322">
    <property type="entry name" value="WD40_repeat_dom_sf"/>
</dbReference>
<proteinExistence type="predicted"/>
<feature type="domain" description="BING4 C-terminal" evidence="7">
    <location>
        <begin position="424"/>
        <end position="502"/>
    </location>
</feature>
<evidence type="ECO:0000313" key="8">
    <source>
        <dbReference type="EMBL" id="MBN3291632.1"/>
    </source>
</evidence>
<evidence type="ECO:0000259" key="7">
    <source>
        <dbReference type="SMART" id="SM01033"/>
    </source>
</evidence>
<dbReference type="EMBL" id="JAAWVN010013387">
    <property type="protein sequence ID" value="MBN3291632.1"/>
    <property type="molecule type" value="Genomic_DNA"/>
</dbReference>
<feature type="non-terminal residue" evidence="8">
    <location>
        <position position="663"/>
    </location>
</feature>